<sequence length="59" mass="6972">MKAIARYIMCDLFNQHWYEPTTKQRWIITGENWVCRRCGNSVKSIKELLGTKGRLTLGR</sequence>
<dbReference type="EMBL" id="LAZR01000418">
    <property type="protein sequence ID" value="KKN69818.1"/>
    <property type="molecule type" value="Genomic_DNA"/>
</dbReference>
<name>A0A0F9VVS8_9ZZZZ</name>
<accession>A0A0F9VVS8</accession>
<reference evidence="1" key="1">
    <citation type="journal article" date="2015" name="Nature">
        <title>Complex archaea that bridge the gap between prokaryotes and eukaryotes.</title>
        <authorList>
            <person name="Spang A."/>
            <person name="Saw J.H."/>
            <person name="Jorgensen S.L."/>
            <person name="Zaremba-Niedzwiedzka K."/>
            <person name="Martijn J."/>
            <person name="Lind A.E."/>
            <person name="van Eijk R."/>
            <person name="Schleper C."/>
            <person name="Guy L."/>
            <person name="Ettema T.J."/>
        </authorList>
    </citation>
    <scope>NUCLEOTIDE SEQUENCE</scope>
</reference>
<comment type="caution">
    <text evidence="1">The sequence shown here is derived from an EMBL/GenBank/DDBJ whole genome shotgun (WGS) entry which is preliminary data.</text>
</comment>
<proteinExistence type="predicted"/>
<protein>
    <submittedName>
        <fullName evidence="1">Uncharacterized protein</fullName>
    </submittedName>
</protein>
<dbReference type="AlphaFoldDB" id="A0A0F9VVS8"/>
<gene>
    <name evidence="1" type="ORF">LCGC14_0437640</name>
</gene>
<organism evidence="1">
    <name type="scientific">marine sediment metagenome</name>
    <dbReference type="NCBI Taxonomy" id="412755"/>
    <lineage>
        <taxon>unclassified sequences</taxon>
        <taxon>metagenomes</taxon>
        <taxon>ecological metagenomes</taxon>
    </lineage>
</organism>
<evidence type="ECO:0000313" key="1">
    <source>
        <dbReference type="EMBL" id="KKN69818.1"/>
    </source>
</evidence>